<dbReference type="KEGG" id="alus:STSP2_03325"/>
<sequence length="67" mass="7390">MIAAKSNELEIVRDAISNARNNDEAVQASVSVLAERLERLKKRCNLFADVEFSSDVQRLAENAVALS</sequence>
<dbReference type="AlphaFoldDB" id="A0A1U9NQB4"/>
<dbReference type="RefSeq" id="WP_146663733.1">
    <property type="nucleotide sequence ID" value="NZ_CP019791.1"/>
</dbReference>
<evidence type="ECO:0000313" key="1">
    <source>
        <dbReference type="EMBL" id="AQT70121.1"/>
    </source>
</evidence>
<proteinExistence type="predicted"/>
<gene>
    <name evidence="1" type="ORF">STSP2_03325</name>
</gene>
<evidence type="ECO:0000313" key="2">
    <source>
        <dbReference type="Proteomes" id="UP000189674"/>
    </source>
</evidence>
<name>A0A1U9NQB4_9BACT</name>
<keyword evidence="2" id="KW-1185">Reference proteome</keyword>
<organism evidence="1 2">
    <name type="scientific">Anaerohalosphaera lusitana</name>
    <dbReference type="NCBI Taxonomy" id="1936003"/>
    <lineage>
        <taxon>Bacteria</taxon>
        <taxon>Pseudomonadati</taxon>
        <taxon>Planctomycetota</taxon>
        <taxon>Phycisphaerae</taxon>
        <taxon>Sedimentisphaerales</taxon>
        <taxon>Anaerohalosphaeraceae</taxon>
        <taxon>Anaerohalosphaera</taxon>
    </lineage>
</organism>
<dbReference type="STRING" id="1936003.STSP2_03325"/>
<protein>
    <submittedName>
        <fullName evidence="1">Uncharacterized protein</fullName>
    </submittedName>
</protein>
<accession>A0A1U9NQB4</accession>
<dbReference type="EMBL" id="CP019791">
    <property type="protein sequence ID" value="AQT70121.1"/>
    <property type="molecule type" value="Genomic_DNA"/>
</dbReference>
<reference evidence="2" key="1">
    <citation type="submission" date="2017-02" db="EMBL/GenBank/DDBJ databases">
        <title>Comparative genomics and description of representatives of a novel lineage of planctomycetes thriving in anoxic sediments.</title>
        <authorList>
            <person name="Spring S."/>
            <person name="Bunk B."/>
            <person name="Sproer C."/>
        </authorList>
    </citation>
    <scope>NUCLEOTIDE SEQUENCE [LARGE SCALE GENOMIC DNA]</scope>
    <source>
        <strain evidence="2">ST-NAGAB-D1</strain>
    </source>
</reference>
<dbReference type="Proteomes" id="UP000189674">
    <property type="component" value="Chromosome"/>
</dbReference>